<reference evidence="4 5" key="1">
    <citation type="submission" date="2017-04" db="EMBL/GenBank/DDBJ databases">
        <title>Monoglobus pectinilyticus 14 draft genome.</title>
        <authorList>
            <person name="Kim C."/>
            <person name="Rosendale D.I."/>
            <person name="Kelly W.J."/>
            <person name="Tannock G.W."/>
            <person name="Patchett M.L."/>
            <person name="Jordens J.Z."/>
        </authorList>
    </citation>
    <scope>NUCLEOTIDE SEQUENCE [LARGE SCALE GENOMIC DNA]</scope>
    <source>
        <strain evidence="4 5">14</strain>
    </source>
</reference>
<evidence type="ECO:0000313" key="5">
    <source>
        <dbReference type="Proteomes" id="UP000235589"/>
    </source>
</evidence>
<dbReference type="OrthoDB" id="9795554at2"/>
<dbReference type="RefSeq" id="WP_102364602.1">
    <property type="nucleotide sequence ID" value="NZ_CP020991.1"/>
</dbReference>
<dbReference type="Pfam" id="PF03629">
    <property type="entry name" value="SASA"/>
    <property type="match status" value="1"/>
</dbReference>
<dbReference type="GO" id="GO:0005975">
    <property type="term" value="P:carbohydrate metabolic process"/>
    <property type="evidence" value="ECO:0007669"/>
    <property type="project" value="TreeGrafter"/>
</dbReference>
<name>A0A2K9NYX4_9FIRM</name>
<accession>A0A2K9NYX4</accession>
<keyword evidence="1" id="KW-0378">Hydrolase</keyword>
<dbReference type="GO" id="GO:0001681">
    <property type="term" value="F:sialate O-acetylesterase activity"/>
    <property type="evidence" value="ECO:0007669"/>
    <property type="project" value="InterPro"/>
</dbReference>
<organism evidence="4 5">
    <name type="scientific">Monoglobus pectinilyticus</name>
    <dbReference type="NCBI Taxonomy" id="1981510"/>
    <lineage>
        <taxon>Bacteria</taxon>
        <taxon>Bacillati</taxon>
        <taxon>Bacillota</taxon>
        <taxon>Clostridia</taxon>
        <taxon>Monoglobales</taxon>
        <taxon>Monoglobaceae</taxon>
        <taxon>Monoglobus</taxon>
    </lineage>
</organism>
<proteinExistence type="predicted"/>
<dbReference type="Proteomes" id="UP000235589">
    <property type="component" value="Chromosome"/>
</dbReference>
<dbReference type="Gene3D" id="2.60.120.260">
    <property type="entry name" value="Galactose-binding domain-like"/>
    <property type="match status" value="1"/>
</dbReference>
<dbReference type="AlphaFoldDB" id="A0A2K9NYX4"/>
<keyword evidence="2" id="KW-1133">Transmembrane helix</keyword>
<evidence type="ECO:0000313" key="4">
    <source>
        <dbReference type="EMBL" id="AUO18246.1"/>
    </source>
</evidence>
<evidence type="ECO:0000256" key="1">
    <source>
        <dbReference type="ARBA" id="ARBA00022801"/>
    </source>
</evidence>
<dbReference type="Gene3D" id="3.40.50.1110">
    <property type="entry name" value="SGNH hydrolase"/>
    <property type="match status" value="1"/>
</dbReference>
<feature type="transmembrane region" description="Helical" evidence="2">
    <location>
        <begin position="16"/>
        <end position="35"/>
    </location>
</feature>
<keyword evidence="2" id="KW-0812">Transmembrane</keyword>
<evidence type="ECO:0000256" key="2">
    <source>
        <dbReference type="SAM" id="Phobius"/>
    </source>
</evidence>
<keyword evidence="2" id="KW-0472">Membrane</keyword>
<dbReference type="SUPFAM" id="SSF49785">
    <property type="entry name" value="Galactose-binding domain-like"/>
    <property type="match status" value="1"/>
</dbReference>
<dbReference type="PANTHER" id="PTHR22901:SF0">
    <property type="entry name" value="SIALATE O-ACETYLESTERASE"/>
    <property type="match status" value="1"/>
</dbReference>
<dbReference type="EMBL" id="CP020991">
    <property type="protein sequence ID" value="AUO18246.1"/>
    <property type="molecule type" value="Genomic_DNA"/>
</dbReference>
<dbReference type="KEGG" id="mpec:B9O19_00061"/>
<dbReference type="PANTHER" id="PTHR22901">
    <property type="entry name" value="SIALATE O-ACETYLESTERASE"/>
    <property type="match status" value="1"/>
</dbReference>
<dbReference type="InterPro" id="IPR039329">
    <property type="entry name" value="SIAE"/>
</dbReference>
<dbReference type="InterPro" id="IPR005181">
    <property type="entry name" value="SASA"/>
</dbReference>
<dbReference type="InterPro" id="IPR008979">
    <property type="entry name" value="Galactose-bd-like_sf"/>
</dbReference>
<protein>
    <submittedName>
        <fullName evidence="4">Sialic acid-specific 9-O-acetylesterase</fullName>
    </submittedName>
</protein>
<gene>
    <name evidence="4" type="ORF">B9O19_00061</name>
</gene>
<keyword evidence="5" id="KW-1185">Reference proteome</keyword>
<feature type="domain" description="Sialate O-acetylesterase" evidence="3">
    <location>
        <begin position="405"/>
        <end position="622"/>
    </location>
</feature>
<evidence type="ECO:0000259" key="3">
    <source>
        <dbReference type="Pfam" id="PF03629"/>
    </source>
</evidence>
<dbReference type="SUPFAM" id="SSF52266">
    <property type="entry name" value="SGNH hydrolase"/>
    <property type="match status" value="1"/>
</dbReference>
<dbReference type="InterPro" id="IPR036514">
    <property type="entry name" value="SGNH_hydro_sf"/>
</dbReference>
<sequence>MGKKNIESNKGKSKRIWIYSIIGVLLVLTGVFLLSESQFDVNQIPNLFSEMKNMLFDKTENKVQIAEEMPAAKIKVYSEQTSVVEPDKITPSNLKSADGTYNAEGGANNLYDGDISTCSGSSSSWATLDAGELKTLSYIRYIPNTSSQIMGNTCVGTKFLASKDNKYFVELGTVNPDVNGDINLDWHTLEFSGYGEYRYFKVELSPYASFGEIEWVSDTGIIADENDKTDFSFMAFDAMEGFEGYTVLTIYNKDKILKCVETIDSDFKVGDYTKLEFSDIQLELGDYIRVITYDKQDMKMAVDLPLDYRFTEASSNLSVSNIYSDNMMFQADQELVVSGKGVCGSEVKAVIRNMDTGQEFSGSDIAKDISDWEINLGVFENGGNYELFISSEDEKLEFKNITFGDIWVFAGQSNMEFYLCGEKSGNELLNTKEGKKKSTTDKIRMINMYNIGYMGAAGEVENVPLNDWNEYWTELTPDRVSYMSAIAYYFSQGIKDRYDRNVGIISVAVGDTEINQWYPRGESFGKFTGDSGKLYNNRIYPFTNQKIKGILWYQGEADNYRTNMNAEEYSDAMAGLIDLYRQKWSSEDLPFYYVQLTRYETKDASEIREGQRIALQKVRNKKNVGMFGLLDIIGRYDQGEGCARTDIHPWQKEVVADRFLDYVGHDIYKDSEANTSGPVYQSKQKIDNTIVLTFKHKGKLKVMDKSQYADSVCEQKISASSTDTSILHEFWISDENGKFYPANARIENDKVVVWSDSVFNPTDVMYAWGAYPEMPNLTDDSGLPAVTFNTYNGSEVL</sequence>
<dbReference type="GeneID" id="98061494"/>